<reference evidence="22 23" key="1">
    <citation type="submission" date="2017-11" db="EMBL/GenBank/DDBJ databases">
        <title>The genome of Rhizophagus clarus HR1 reveals common genetic basis of auxotrophy among arbuscular mycorrhizal fungi.</title>
        <authorList>
            <person name="Kobayashi Y."/>
        </authorList>
    </citation>
    <scope>NUCLEOTIDE SEQUENCE [LARGE SCALE GENOMIC DNA]</scope>
    <source>
        <strain evidence="22 23">HR1</strain>
    </source>
</reference>
<dbReference type="EMBL" id="BEXD01000711">
    <property type="protein sequence ID" value="GBB89631.1"/>
    <property type="molecule type" value="Genomic_DNA"/>
</dbReference>
<evidence type="ECO:0000256" key="12">
    <source>
        <dbReference type="ARBA" id="ARBA00022741"/>
    </source>
</evidence>
<evidence type="ECO:0000256" key="15">
    <source>
        <dbReference type="ARBA" id="ARBA00023134"/>
    </source>
</evidence>
<dbReference type="InterPro" id="IPR058240">
    <property type="entry name" value="rSAM_sf"/>
</dbReference>
<dbReference type="AlphaFoldDB" id="A0A2Z6QY65"/>
<evidence type="ECO:0000256" key="14">
    <source>
        <dbReference type="ARBA" id="ARBA00023014"/>
    </source>
</evidence>
<dbReference type="InterPro" id="IPR000385">
    <property type="entry name" value="MoaA_NifB_PqqE_Fe-S-bd_CS"/>
</dbReference>
<dbReference type="GO" id="GO:0061798">
    <property type="term" value="F:GTP 3',8'-cyclase activity"/>
    <property type="evidence" value="ECO:0007669"/>
    <property type="project" value="UniProtKB-EC"/>
</dbReference>
<evidence type="ECO:0000256" key="9">
    <source>
        <dbReference type="ARBA" id="ARBA00022485"/>
    </source>
</evidence>
<comment type="caution">
    <text evidence="22">The sequence shown here is derived from an EMBL/GenBank/DDBJ whole genome shotgun (WGS) entry which is preliminary data.</text>
</comment>
<protein>
    <recommendedName>
        <fullName evidence="8">Molybdenum cofactor biosynthesis protein 1</fullName>
        <ecNumber evidence="6">4.1.99.22</ecNumber>
        <ecNumber evidence="7">4.6.1.17</ecNumber>
    </recommendedName>
</protein>
<dbReference type="NCBIfam" id="NF001199">
    <property type="entry name" value="PRK00164.2-1"/>
    <property type="match status" value="1"/>
</dbReference>
<keyword evidence="17" id="KW-0456">Lyase</keyword>
<dbReference type="PANTHER" id="PTHR22960:SF0">
    <property type="entry name" value="MOLYBDENUM COFACTOR BIOSYNTHESIS PROTEIN 1"/>
    <property type="match status" value="1"/>
</dbReference>
<evidence type="ECO:0000256" key="10">
    <source>
        <dbReference type="ARBA" id="ARBA00022691"/>
    </source>
</evidence>
<dbReference type="Pfam" id="PF06463">
    <property type="entry name" value="Mob_synth_C"/>
    <property type="match status" value="1"/>
</dbReference>
<dbReference type="PROSITE" id="PS01305">
    <property type="entry name" value="MOAA_NIFB_PQQE"/>
    <property type="match status" value="1"/>
</dbReference>
<dbReference type="Pfam" id="PF04055">
    <property type="entry name" value="Radical_SAM"/>
    <property type="match status" value="1"/>
</dbReference>
<dbReference type="GO" id="GO:0051539">
    <property type="term" value="F:4 iron, 4 sulfur cluster binding"/>
    <property type="evidence" value="ECO:0007669"/>
    <property type="project" value="UniProtKB-KW"/>
</dbReference>
<comment type="subunit">
    <text evidence="20">Isoform MOCS1A and isoform MOCS1B probably form a heterooligomer.</text>
</comment>
<evidence type="ECO:0000256" key="18">
    <source>
        <dbReference type="ARBA" id="ARBA00048697"/>
    </source>
</evidence>
<keyword evidence="13" id="KW-0408">Iron</keyword>
<evidence type="ECO:0000256" key="6">
    <source>
        <dbReference type="ARBA" id="ARBA00012167"/>
    </source>
</evidence>
<comment type="cofactor">
    <cofactor evidence="2">
        <name>[4Fe-4S] cluster</name>
        <dbReference type="ChEBI" id="CHEBI:49883"/>
    </cofactor>
</comment>
<evidence type="ECO:0000256" key="5">
    <source>
        <dbReference type="ARBA" id="ARBA00009862"/>
    </source>
</evidence>
<dbReference type="SFLD" id="SFLDS00029">
    <property type="entry name" value="Radical_SAM"/>
    <property type="match status" value="1"/>
</dbReference>
<comment type="similarity">
    <text evidence="4">In the C-terminal section; belongs to the MoaC family.</text>
</comment>
<keyword evidence="16" id="KW-0501">Molybdenum cofactor biosynthesis</keyword>
<dbReference type="SUPFAM" id="SSF102114">
    <property type="entry name" value="Radical SAM enzymes"/>
    <property type="match status" value="1"/>
</dbReference>
<dbReference type="InterPro" id="IPR007197">
    <property type="entry name" value="rSAM"/>
</dbReference>
<dbReference type="SFLD" id="SFLDG01386">
    <property type="entry name" value="main_SPASM_domain-containing"/>
    <property type="match status" value="1"/>
</dbReference>
<evidence type="ECO:0000256" key="3">
    <source>
        <dbReference type="ARBA" id="ARBA00005046"/>
    </source>
</evidence>
<dbReference type="Proteomes" id="UP000247702">
    <property type="component" value="Unassembled WGS sequence"/>
</dbReference>
<dbReference type="SFLD" id="SFLDG01067">
    <property type="entry name" value="SPASM/twitch_domain_containing"/>
    <property type="match status" value="1"/>
</dbReference>
<proteinExistence type="inferred from homology"/>
<keyword evidence="12" id="KW-0547">Nucleotide-binding</keyword>
<dbReference type="SFLD" id="SFLDG01383">
    <property type="entry name" value="cyclic_pyranopterin_phosphate"/>
    <property type="match status" value="1"/>
</dbReference>
<dbReference type="InterPro" id="IPR050105">
    <property type="entry name" value="MoCo_biosynth_MoaA/MoaC"/>
</dbReference>
<dbReference type="GO" id="GO:0005525">
    <property type="term" value="F:GTP binding"/>
    <property type="evidence" value="ECO:0007669"/>
    <property type="project" value="UniProtKB-KW"/>
</dbReference>
<dbReference type="NCBIfam" id="TIGR02666">
    <property type="entry name" value="moaA"/>
    <property type="match status" value="1"/>
</dbReference>
<evidence type="ECO:0000256" key="8">
    <source>
        <dbReference type="ARBA" id="ARBA00015273"/>
    </source>
</evidence>
<comment type="function">
    <text evidence="19">Isoform MOCS1A and isoform MOCS1B probably form a complex that catalyzes the conversion of 5'-GTP to cyclic pyranopterin monophosphate (cPMP). MOCS1A catalyzes the cyclization of GTP to (8S)-3',8-cyclo-7,8-dihydroguanosine 5'-triphosphate and MOCS1B catalyzes the subsequent conversion of (8S)-3',8-cyclo-7,8-dihydroguanosine 5'-triphosphate to cPMP.</text>
</comment>
<sequence>MMSCSILTRTSFKNVKNLIPCIIRGISSTSKSKQVQTIDTINLQHNDLEQRVKAKISIIDKERPFSNFLTDRFDRQHTYLRISITERCNLRCTYCMPAEGVDLTPSHKLLSTEEIIRIAQLFVSQGVNKIRLTGGEPTVRKDIVELIGELGKLKPQGLQTIAMTSNGIALNRKLPKLVENGLNLLNISLDTLDPYKFELISRRKGLERVLEAIEQGIALGLRPLKVNCVIMRGVNDQEVFDFIELTRNKPIEVRFIEYMPFDGNKWNKNKLVPYRELLNNIRTRYNDIQKLSDDLHNTSKTYYIPGFTGQFGFITSMSDHFCGTCNRLRITADGNLKVCLFGNAEVSIRDLLRENVPVHQLLDIIGAAVKNKKKQHAGMFELAGTKNRPMILIGG</sequence>
<dbReference type="PROSITE" id="PS51918">
    <property type="entry name" value="RADICAL_SAM"/>
    <property type="match status" value="1"/>
</dbReference>
<dbReference type="InterPro" id="IPR010505">
    <property type="entry name" value="MoaA_twitch"/>
</dbReference>
<evidence type="ECO:0000256" key="7">
    <source>
        <dbReference type="ARBA" id="ARBA00012575"/>
    </source>
</evidence>
<dbReference type="FunFam" id="3.20.20.70:FF:000117">
    <property type="entry name" value="molybdenum cofactor biosynthesis protein 1"/>
    <property type="match status" value="1"/>
</dbReference>
<dbReference type="GO" id="GO:0006777">
    <property type="term" value="P:Mo-molybdopterin cofactor biosynthetic process"/>
    <property type="evidence" value="ECO:0007669"/>
    <property type="project" value="UniProtKB-KW"/>
</dbReference>
<dbReference type="GO" id="GO:0061799">
    <property type="term" value="F:cyclic pyranopterin monophosphate synthase activity"/>
    <property type="evidence" value="ECO:0007669"/>
    <property type="project" value="UniProtKB-EC"/>
</dbReference>
<organism evidence="22 23">
    <name type="scientific">Rhizophagus clarus</name>
    <dbReference type="NCBI Taxonomy" id="94130"/>
    <lineage>
        <taxon>Eukaryota</taxon>
        <taxon>Fungi</taxon>
        <taxon>Fungi incertae sedis</taxon>
        <taxon>Mucoromycota</taxon>
        <taxon>Glomeromycotina</taxon>
        <taxon>Glomeromycetes</taxon>
        <taxon>Glomerales</taxon>
        <taxon>Glomeraceae</taxon>
        <taxon>Rhizophagus</taxon>
    </lineage>
</organism>
<keyword evidence="9" id="KW-0004">4Fe-4S</keyword>
<evidence type="ECO:0000256" key="1">
    <source>
        <dbReference type="ARBA" id="ARBA00001637"/>
    </source>
</evidence>
<comment type="similarity">
    <text evidence="5">In the N-terminal section; belongs to the radical SAM superfamily. MoaA family.</text>
</comment>
<dbReference type="GO" id="GO:0046872">
    <property type="term" value="F:metal ion binding"/>
    <property type="evidence" value="ECO:0007669"/>
    <property type="project" value="UniProtKB-KW"/>
</dbReference>
<evidence type="ECO:0000313" key="22">
    <source>
        <dbReference type="EMBL" id="GBB89631.1"/>
    </source>
</evidence>
<evidence type="ECO:0000256" key="20">
    <source>
        <dbReference type="ARBA" id="ARBA00063038"/>
    </source>
</evidence>
<keyword evidence="10" id="KW-0949">S-adenosyl-L-methionine</keyword>
<dbReference type="PANTHER" id="PTHR22960">
    <property type="entry name" value="MOLYBDOPTERIN COFACTOR SYNTHESIS PROTEIN A"/>
    <property type="match status" value="1"/>
</dbReference>
<dbReference type="InterPro" id="IPR006638">
    <property type="entry name" value="Elp3/MiaA/NifB-like_rSAM"/>
</dbReference>
<dbReference type="CDD" id="cd21117">
    <property type="entry name" value="Twitch_MoaA"/>
    <property type="match status" value="1"/>
</dbReference>
<evidence type="ECO:0000256" key="13">
    <source>
        <dbReference type="ARBA" id="ARBA00023004"/>
    </source>
</evidence>
<gene>
    <name evidence="22" type="ORF">RclHR1_16380004</name>
</gene>
<comment type="catalytic activity">
    <reaction evidence="1">
        <text>(8S)-3',8-cyclo-7,8-dihydroguanosine 5'-triphosphate = cyclic pyranopterin phosphate + diphosphate</text>
        <dbReference type="Rhea" id="RHEA:49580"/>
        <dbReference type="ChEBI" id="CHEBI:33019"/>
        <dbReference type="ChEBI" id="CHEBI:59648"/>
        <dbReference type="ChEBI" id="CHEBI:131766"/>
        <dbReference type="EC" id="4.6.1.17"/>
    </reaction>
</comment>
<dbReference type="InterPro" id="IPR040064">
    <property type="entry name" value="MoaA-like"/>
</dbReference>
<evidence type="ECO:0000256" key="16">
    <source>
        <dbReference type="ARBA" id="ARBA00023150"/>
    </source>
</evidence>
<keyword evidence="15" id="KW-0342">GTP-binding</keyword>
<dbReference type="InterPro" id="IPR013785">
    <property type="entry name" value="Aldolase_TIM"/>
</dbReference>
<dbReference type="EC" id="4.6.1.17" evidence="7"/>
<dbReference type="CDD" id="cd01335">
    <property type="entry name" value="Radical_SAM"/>
    <property type="match status" value="1"/>
</dbReference>
<feature type="domain" description="Radical SAM core" evidence="21">
    <location>
        <begin position="72"/>
        <end position="295"/>
    </location>
</feature>
<dbReference type="STRING" id="94130.A0A2Z6QY65"/>
<evidence type="ECO:0000256" key="4">
    <source>
        <dbReference type="ARBA" id="ARBA00008484"/>
    </source>
</evidence>
<evidence type="ECO:0000259" key="21">
    <source>
        <dbReference type="PROSITE" id="PS51918"/>
    </source>
</evidence>
<keyword evidence="14" id="KW-0411">Iron-sulfur</keyword>
<name>A0A2Z6QY65_9GLOM</name>
<keyword evidence="11" id="KW-0479">Metal-binding</keyword>
<dbReference type="InterPro" id="IPR013483">
    <property type="entry name" value="MoaA"/>
</dbReference>
<dbReference type="UniPathway" id="UPA00344"/>
<evidence type="ECO:0000256" key="19">
    <source>
        <dbReference type="ARBA" id="ARBA00054222"/>
    </source>
</evidence>
<comment type="pathway">
    <text evidence="3">Cofactor biosynthesis; molybdopterin biosynthesis.</text>
</comment>
<comment type="catalytic activity">
    <reaction evidence="18">
        <text>GTP + AH2 + S-adenosyl-L-methionine = (8S)-3',8-cyclo-7,8-dihydroguanosine 5'-triphosphate + 5'-deoxyadenosine + L-methionine + A + H(+)</text>
        <dbReference type="Rhea" id="RHEA:49576"/>
        <dbReference type="ChEBI" id="CHEBI:13193"/>
        <dbReference type="ChEBI" id="CHEBI:15378"/>
        <dbReference type="ChEBI" id="CHEBI:17319"/>
        <dbReference type="ChEBI" id="CHEBI:17499"/>
        <dbReference type="ChEBI" id="CHEBI:37565"/>
        <dbReference type="ChEBI" id="CHEBI:57844"/>
        <dbReference type="ChEBI" id="CHEBI:59789"/>
        <dbReference type="ChEBI" id="CHEBI:131766"/>
        <dbReference type="EC" id="4.1.99.22"/>
    </reaction>
</comment>
<dbReference type="Gene3D" id="3.20.20.70">
    <property type="entry name" value="Aldolase class I"/>
    <property type="match status" value="1"/>
</dbReference>
<dbReference type="SMART" id="SM00729">
    <property type="entry name" value="Elp3"/>
    <property type="match status" value="1"/>
</dbReference>
<dbReference type="EC" id="4.1.99.22" evidence="6"/>
<evidence type="ECO:0000256" key="11">
    <source>
        <dbReference type="ARBA" id="ARBA00022723"/>
    </source>
</evidence>
<keyword evidence="23" id="KW-1185">Reference proteome</keyword>
<evidence type="ECO:0000313" key="23">
    <source>
        <dbReference type="Proteomes" id="UP000247702"/>
    </source>
</evidence>
<dbReference type="HAMAP" id="MF_01225_B">
    <property type="entry name" value="MoaA_B"/>
    <property type="match status" value="1"/>
</dbReference>
<evidence type="ECO:0000256" key="2">
    <source>
        <dbReference type="ARBA" id="ARBA00001966"/>
    </source>
</evidence>
<accession>A0A2Z6QY65</accession>
<evidence type="ECO:0000256" key="17">
    <source>
        <dbReference type="ARBA" id="ARBA00023239"/>
    </source>
</evidence>